<dbReference type="GO" id="GO:0019632">
    <property type="term" value="P:shikimate metabolic process"/>
    <property type="evidence" value="ECO:0007669"/>
    <property type="project" value="TreeGrafter"/>
</dbReference>
<dbReference type="GO" id="GO:0009073">
    <property type="term" value="P:aromatic amino acid family biosynthetic process"/>
    <property type="evidence" value="ECO:0007669"/>
    <property type="project" value="UniProtKB-KW"/>
</dbReference>
<dbReference type="Pfam" id="PF08501">
    <property type="entry name" value="Shikimate_dh_N"/>
    <property type="match status" value="1"/>
</dbReference>
<feature type="domain" description="Shikimate dehydrogenase substrate binding N-terminal" evidence="6">
    <location>
        <begin position="6"/>
        <end position="91"/>
    </location>
</feature>
<evidence type="ECO:0000256" key="4">
    <source>
        <dbReference type="ARBA" id="ARBA00023141"/>
    </source>
</evidence>
<evidence type="ECO:0000259" key="6">
    <source>
        <dbReference type="Pfam" id="PF08501"/>
    </source>
</evidence>
<sequence length="279" mass="31313">MIRCRLIGQNIQRSQSPSFHNQLARELDVDLLYQLEEFVTDSCETLQKRTQQLFDNDIDSANITYPYKEQILAVADQISPCAQRVNAANTLIKRNNKIVAFNTDYSGFIAAFQQFECQLPGHVVLIGCGGVGKALCFSLVDLGATQIALYDHDKNKMKQLAESLNKEDINTVCLDASNLADYVMNADGVLNCTPVGHYSTPGCPIEQSWLGTQSWVFDAVYTPHETEFLLAAKHKYIPTLSGFELFFYQAHDAFKLFTGVTPTQEQIDAFKQTQLAHLR</sequence>
<dbReference type="InterPro" id="IPR022893">
    <property type="entry name" value="Shikimate_DH_fam"/>
</dbReference>
<evidence type="ECO:0000256" key="1">
    <source>
        <dbReference type="ARBA" id="ARBA00004871"/>
    </source>
</evidence>
<keyword evidence="4" id="KW-0028">Amino-acid biosynthesis</keyword>
<evidence type="ECO:0000256" key="2">
    <source>
        <dbReference type="ARBA" id="ARBA00022857"/>
    </source>
</evidence>
<dbReference type="PANTHER" id="PTHR21089:SF1">
    <property type="entry name" value="BIFUNCTIONAL 3-DEHYDROQUINATE DEHYDRATASE_SHIKIMATE DEHYDROGENASE, CHLOROPLASTIC"/>
    <property type="match status" value="1"/>
</dbReference>
<dbReference type="SUPFAM" id="SSF53223">
    <property type="entry name" value="Aminoacid dehydrogenase-like, N-terminal domain"/>
    <property type="match status" value="1"/>
</dbReference>
<keyword evidence="4" id="KW-0057">Aromatic amino acid biosynthesis</keyword>
<dbReference type="AlphaFoldDB" id="A0AAQ2Y0X0"/>
<evidence type="ECO:0000256" key="3">
    <source>
        <dbReference type="ARBA" id="ARBA00023002"/>
    </source>
</evidence>
<feature type="domain" description="Saccharopine dehydrogenase NADP binding" evidence="5">
    <location>
        <begin position="123"/>
        <end position="194"/>
    </location>
</feature>
<dbReference type="GO" id="GO:0005829">
    <property type="term" value="C:cytosol"/>
    <property type="evidence" value="ECO:0007669"/>
    <property type="project" value="TreeGrafter"/>
</dbReference>
<keyword evidence="3" id="KW-0560">Oxidoreductase</keyword>
<dbReference type="EMBL" id="CP117988">
    <property type="protein sequence ID" value="WDG09803.1"/>
    <property type="molecule type" value="Genomic_DNA"/>
</dbReference>
<dbReference type="InterPro" id="IPR013708">
    <property type="entry name" value="Shikimate_DH-bd_N"/>
</dbReference>
<dbReference type="InterPro" id="IPR036291">
    <property type="entry name" value="NAD(P)-bd_dom_sf"/>
</dbReference>
<dbReference type="InterPro" id="IPR005097">
    <property type="entry name" value="Sacchrp_dh_NADP-bd"/>
</dbReference>
<accession>A0AAQ2Y0X0</accession>
<keyword evidence="2" id="KW-0521">NADP</keyword>
<dbReference type="GO" id="GO:0050661">
    <property type="term" value="F:NADP binding"/>
    <property type="evidence" value="ECO:0007669"/>
    <property type="project" value="TreeGrafter"/>
</dbReference>
<dbReference type="Pfam" id="PF03435">
    <property type="entry name" value="Sacchrp_dh_NADP"/>
    <property type="match status" value="1"/>
</dbReference>
<dbReference type="GO" id="GO:0009423">
    <property type="term" value="P:chorismate biosynthetic process"/>
    <property type="evidence" value="ECO:0007669"/>
    <property type="project" value="TreeGrafter"/>
</dbReference>
<dbReference type="GO" id="GO:0004764">
    <property type="term" value="F:shikimate 3-dehydrogenase (NADP+) activity"/>
    <property type="evidence" value="ECO:0007669"/>
    <property type="project" value="InterPro"/>
</dbReference>
<dbReference type="InterPro" id="IPR046346">
    <property type="entry name" value="Aminoacid_DH-like_N_sf"/>
</dbReference>
<proteinExistence type="predicted"/>
<protein>
    <submittedName>
        <fullName evidence="7">Shikimate dehydrogenase</fullName>
    </submittedName>
</protein>
<dbReference type="PANTHER" id="PTHR21089">
    <property type="entry name" value="SHIKIMATE DEHYDROGENASE"/>
    <property type="match status" value="1"/>
</dbReference>
<evidence type="ECO:0000259" key="5">
    <source>
        <dbReference type="Pfam" id="PF03435"/>
    </source>
</evidence>
<reference evidence="7" key="1">
    <citation type="submission" date="2023-02" db="EMBL/GenBank/DDBJ databases">
        <title>Isolation, identification, and genome analysis of Vibrio campbellii in the Penaeus vannamei larvae stage.</title>
        <authorList>
            <person name="Huang T."/>
            <person name="Zhang B."/>
        </authorList>
    </citation>
    <scope>NUCLEOTIDE SEQUENCE</scope>
    <source>
        <strain evidence="7">20220413_1</strain>
    </source>
</reference>
<dbReference type="Gene3D" id="3.40.50.10860">
    <property type="entry name" value="Leucine Dehydrogenase, chain A, domain 1"/>
    <property type="match status" value="1"/>
</dbReference>
<dbReference type="RefSeq" id="WP_274291183.1">
    <property type="nucleotide sequence ID" value="NZ_CP117988.1"/>
</dbReference>
<gene>
    <name evidence="7" type="ORF">PUN50_08085</name>
</gene>
<dbReference type="Gene3D" id="3.40.50.720">
    <property type="entry name" value="NAD(P)-binding Rossmann-like Domain"/>
    <property type="match status" value="1"/>
</dbReference>
<dbReference type="Proteomes" id="UP001219537">
    <property type="component" value="Chromosome 1"/>
</dbReference>
<name>A0AAQ2Y0X0_9VIBR</name>
<evidence type="ECO:0000313" key="8">
    <source>
        <dbReference type="Proteomes" id="UP001219537"/>
    </source>
</evidence>
<dbReference type="SUPFAM" id="SSF51735">
    <property type="entry name" value="NAD(P)-binding Rossmann-fold domains"/>
    <property type="match status" value="1"/>
</dbReference>
<organism evidence="7 8">
    <name type="scientific">Vibrio campbellii</name>
    <dbReference type="NCBI Taxonomy" id="680"/>
    <lineage>
        <taxon>Bacteria</taxon>
        <taxon>Pseudomonadati</taxon>
        <taxon>Pseudomonadota</taxon>
        <taxon>Gammaproteobacteria</taxon>
        <taxon>Vibrionales</taxon>
        <taxon>Vibrionaceae</taxon>
        <taxon>Vibrio</taxon>
    </lineage>
</organism>
<dbReference type="CDD" id="cd01065">
    <property type="entry name" value="NAD_bind_Shikimate_DH"/>
    <property type="match status" value="1"/>
</dbReference>
<evidence type="ECO:0000313" key="7">
    <source>
        <dbReference type="EMBL" id="WDG09803.1"/>
    </source>
</evidence>
<comment type="pathway">
    <text evidence="1">Metabolic intermediate biosynthesis; chorismate biosynthesis; chorismate from D-erythrose 4-phosphate and phosphoenolpyruvate: step 4/7.</text>
</comment>